<evidence type="ECO:0000259" key="1">
    <source>
        <dbReference type="Pfam" id="PF06527"/>
    </source>
</evidence>
<proteinExistence type="predicted"/>
<dbReference type="Proteomes" id="UP000268096">
    <property type="component" value="Unassembled WGS sequence"/>
</dbReference>
<accession>A0A0N8STU6</accession>
<reference evidence="2 3" key="1">
    <citation type="submission" date="2018-08" db="EMBL/GenBank/DDBJ databases">
        <title>Recombination of ecologically and evolutionarily significant loci maintains genetic cohesion in the Pseudomonas syringae species complex.</title>
        <authorList>
            <person name="Dillon M."/>
            <person name="Thakur S."/>
            <person name="Almeida R.N.D."/>
            <person name="Weir B.S."/>
            <person name="Guttman D.S."/>
        </authorList>
    </citation>
    <scope>NUCLEOTIDE SEQUENCE [LARGE SCALE GENOMIC DNA]</scope>
    <source>
        <strain evidence="2 3">ICMP 16926</strain>
    </source>
</reference>
<name>A0A0N8STU6_PSESX</name>
<gene>
    <name evidence="2" type="ORF">ALP48_00191</name>
</gene>
<protein>
    <recommendedName>
        <fullName evidence="1">TniQ domain-containing protein</fullName>
    </recommendedName>
</protein>
<dbReference type="InterPro" id="IPR009492">
    <property type="entry name" value="TniQ"/>
</dbReference>
<dbReference type="AlphaFoldDB" id="A0A0N8STU6"/>
<dbReference type="EMBL" id="RBTH01000351">
    <property type="protein sequence ID" value="RMT40250.1"/>
    <property type="molecule type" value="Genomic_DNA"/>
</dbReference>
<dbReference type="Pfam" id="PF06527">
    <property type="entry name" value="TniQ"/>
    <property type="match status" value="1"/>
</dbReference>
<evidence type="ECO:0000313" key="3">
    <source>
        <dbReference type="Proteomes" id="UP000268096"/>
    </source>
</evidence>
<evidence type="ECO:0000313" key="2">
    <source>
        <dbReference type="EMBL" id="RMT40250.1"/>
    </source>
</evidence>
<organism evidence="2 3">
    <name type="scientific">Pseudomonas syringae pv. solidagae</name>
    <dbReference type="NCBI Taxonomy" id="264458"/>
    <lineage>
        <taxon>Bacteria</taxon>
        <taxon>Pseudomonadati</taxon>
        <taxon>Pseudomonadota</taxon>
        <taxon>Gammaproteobacteria</taxon>
        <taxon>Pseudomonadales</taxon>
        <taxon>Pseudomonadaceae</taxon>
        <taxon>Pseudomonas</taxon>
        <taxon>Pseudomonas syringae</taxon>
    </lineage>
</organism>
<feature type="domain" description="TniQ" evidence="1">
    <location>
        <begin position="23"/>
        <end position="159"/>
    </location>
</feature>
<sequence length="370" mass="40922">MGTAYSWHPGIAVVNPRWPKAQSLLADELVSSWLIRSAFAHGCSPMSLTGSIWPGWRCWTIDLDRGIPDRKLLPLSKMTGIAVSDIYSSTLRPIAKALNPALDHHKGMWPWILGLGARNRRHSGGLQCCPLCLAEPVPYYRLSSRLAWHTCCEKHQVRLIDRCPECEAPLQPHLLEQLDLNCGHCHRCHTPFKTHSDSLGFAAGALAFQRAADDAMHGLASEDDPNCDPGEWFYRARFIIGILRVAAVNGSKPFAAFREAFHLGVVARPDSGLPIELLSIAERMELLSAAWKVMDMGEHQLYKAITACSPSKYSLRIPAGEIPLPLQATLKGLPAGKPRKRTASGFQSPASQHTVAKLWARLKRKVQRDG</sequence>
<comment type="caution">
    <text evidence="2">The sequence shown here is derived from an EMBL/GenBank/DDBJ whole genome shotgun (WGS) entry which is preliminary data.</text>
</comment>